<dbReference type="Pfam" id="PF13672">
    <property type="entry name" value="PP2C_2"/>
    <property type="match status" value="1"/>
</dbReference>
<dbReference type="CDD" id="cd00143">
    <property type="entry name" value="PP2Cc"/>
    <property type="match status" value="1"/>
</dbReference>
<keyword evidence="6" id="KW-1185">Reference proteome</keyword>
<evidence type="ECO:0000313" key="5">
    <source>
        <dbReference type="EMBL" id="QFG67369.1"/>
    </source>
</evidence>
<evidence type="ECO:0000256" key="3">
    <source>
        <dbReference type="SAM" id="Phobius"/>
    </source>
</evidence>
<keyword evidence="3" id="KW-0812">Transmembrane</keyword>
<organism evidence="5 6">
    <name type="scientific">Ornithinimicrobium pratense</name>
    <dbReference type="NCBI Taxonomy" id="2593973"/>
    <lineage>
        <taxon>Bacteria</taxon>
        <taxon>Bacillati</taxon>
        <taxon>Actinomycetota</taxon>
        <taxon>Actinomycetes</taxon>
        <taxon>Micrococcales</taxon>
        <taxon>Ornithinimicrobiaceae</taxon>
        <taxon>Ornithinimicrobium</taxon>
    </lineage>
</organism>
<dbReference type="KEGG" id="serw:FY030_00290"/>
<dbReference type="OrthoDB" id="9801841at2"/>
<dbReference type="SUPFAM" id="SSF81606">
    <property type="entry name" value="PP2C-like"/>
    <property type="match status" value="1"/>
</dbReference>
<keyword evidence="3" id="KW-0472">Membrane</keyword>
<sequence>MPVALRYAARSNVGLGSKSRNEDSAYAGPELLVLCDGMGGHAAGDVASSLVVGELVHLDGEAHGADDSLDILERAIEEANSRLADVMEVYPDSDGMGTTCIAMIRAGTKLAVANIGDSRAYLLRGGRLTQITKDHSFVQQLLDEERINEDEALHHPQRSLVTRVLTGRPEDQPDLSLRELHRGDRLMICSDGLTDYVSRDTVAEILGETGRTPGEVAESLIQTALRASTRDNVTVIVADAVPPGDGTTKPQVVGAASERRGVQRVSALTPAEKAAQLSREASGVPAAVDPPVLAEEQTSRLARVLRGSLVALSLVAVLAMALWGGWTWSQRQFYVGDQDGQVAIFRGLSQDLGPIPLSTVEEESDVPVEALPAYYRDQVRRTLSADDRAGADRIVADLRDLVTSPEPTRPARGSGAQNCTPLVLLPDGSTATAIPADAEAVTVASVEEGREELAAGPLTAALLERLGLGAGSLGGAAGAPEPTGASTSAPRPSTVAVVWPEDCP</sequence>
<dbReference type="EMBL" id="CP044427">
    <property type="protein sequence ID" value="QFG67369.1"/>
    <property type="molecule type" value="Genomic_DNA"/>
</dbReference>
<dbReference type="InterPro" id="IPR001932">
    <property type="entry name" value="PPM-type_phosphatase-like_dom"/>
</dbReference>
<dbReference type="Proteomes" id="UP000326546">
    <property type="component" value="Chromosome"/>
</dbReference>
<dbReference type="RefSeq" id="WP_158059767.1">
    <property type="nucleotide sequence ID" value="NZ_CP044427.1"/>
</dbReference>
<dbReference type="GO" id="GO:0004722">
    <property type="term" value="F:protein serine/threonine phosphatase activity"/>
    <property type="evidence" value="ECO:0007669"/>
    <property type="project" value="InterPro"/>
</dbReference>
<name>A0A5J6V133_9MICO</name>
<gene>
    <name evidence="5" type="ORF">FY030_00290</name>
</gene>
<evidence type="ECO:0000256" key="2">
    <source>
        <dbReference type="SAM" id="MobiDB-lite"/>
    </source>
</evidence>
<reference evidence="5 6" key="1">
    <citation type="submission" date="2019-09" db="EMBL/GenBank/DDBJ databases">
        <title>Serinicoccus pratensis sp. nov., isolated from meadow soil.</title>
        <authorList>
            <person name="Zhang W."/>
        </authorList>
    </citation>
    <scope>NUCLEOTIDE SEQUENCE [LARGE SCALE GENOMIC DNA]</scope>
    <source>
        <strain evidence="5 6">W204</strain>
    </source>
</reference>
<evidence type="ECO:0000313" key="6">
    <source>
        <dbReference type="Proteomes" id="UP000326546"/>
    </source>
</evidence>
<dbReference type="InterPro" id="IPR015655">
    <property type="entry name" value="PP2C"/>
</dbReference>
<dbReference type="InterPro" id="IPR036457">
    <property type="entry name" value="PPM-type-like_dom_sf"/>
</dbReference>
<evidence type="ECO:0000259" key="4">
    <source>
        <dbReference type="PROSITE" id="PS51746"/>
    </source>
</evidence>
<evidence type="ECO:0000256" key="1">
    <source>
        <dbReference type="SAM" id="Coils"/>
    </source>
</evidence>
<feature type="region of interest" description="Disordered" evidence="2">
    <location>
        <begin position="474"/>
        <end position="504"/>
    </location>
</feature>
<dbReference type="PANTHER" id="PTHR13832">
    <property type="entry name" value="PROTEIN PHOSPHATASE 2C"/>
    <property type="match status" value="1"/>
</dbReference>
<proteinExistence type="predicted"/>
<dbReference type="SMART" id="SM00332">
    <property type="entry name" value="PP2Cc"/>
    <property type="match status" value="1"/>
</dbReference>
<feature type="transmembrane region" description="Helical" evidence="3">
    <location>
        <begin position="309"/>
        <end position="328"/>
    </location>
</feature>
<keyword evidence="3" id="KW-1133">Transmembrane helix</keyword>
<dbReference type="PANTHER" id="PTHR13832:SF827">
    <property type="entry name" value="PROTEIN PHOSPHATASE 1L"/>
    <property type="match status" value="1"/>
</dbReference>
<feature type="domain" description="PPM-type phosphatase" evidence="4">
    <location>
        <begin position="6"/>
        <end position="240"/>
    </location>
</feature>
<keyword evidence="1" id="KW-0175">Coiled coil</keyword>
<protein>
    <submittedName>
        <fullName evidence="5">Serine/threonine-protein phosphatase</fullName>
    </submittedName>
</protein>
<dbReference type="AlphaFoldDB" id="A0A5J6V133"/>
<accession>A0A5J6V133</accession>
<dbReference type="SMART" id="SM00331">
    <property type="entry name" value="PP2C_SIG"/>
    <property type="match status" value="1"/>
</dbReference>
<dbReference type="Gene3D" id="3.60.40.10">
    <property type="entry name" value="PPM-type phosphatase domain"/>
    <property type="match status" value="1"/>
</dbReference>
<dbReference type="PROSITE" id="PS51746">
    <property type="entry name" value="PPM_2"/>
    <property type="match status" value="1"/>
</dbReference>
<feature type="coiled-coil region" evidence="1">
    <location>
        <begin position="62"/>
        <end position="89"/>
    </location>
</feature>